<evidence type="ECO:0000313" key="10">
    <source>
        <dbReference type="Proteomes" id="UP000316612"/>
    </source>
</evidence>
<keyword evidence="6" id="KW-0238">DNA-binding</keyword>
<dbReference type="EMBL" id="BJNY01000006">
    <property type="protein sequence ID" value="GED05705.1"/>
    <property type="molecule type" value="Genomic_DNA"/>
</dbReference>
<evidence type="ECO:0000256" key="3">
    <source>
        <dbReference type="ARBA" id="ARBA00023004"/>
    </source>
</evidence>
<dbReference type="AlphaFoldDB" id="A0A4Y4DQ34"/>
<evidence type="ECO:0000313" key="9">
    <source>
        <dbReference type="EMBL" id="GED05705.1"/>
    </source>
</evidence>
<keyword evidence="4" id="KW-0411">Iron-sulfur</keyword>
<keyword evidence="1" id="KW-0001">2Fe-2S</keyword>
<keyword evidence="10" id="KW-1185">Reference proteome</keyword>
<dbReference type="Proteomes" id="UP000316612">
    <property type="component" value="Unassembled WGS sequence"/>
</dbReference>
<gene>
    <name evidence="9" type="primary">soxR</name>
    <name evidence="9" type="ORF">AUR04nite_12370</name>
</gene>
<keyword evidence="5" id="KW-0805">Transcription regulation</keyword>
<dbReference type="OrthoDB" id="9802944at2"/>
<evidence type="ECO:0000256" key="6">
    <source>
        <dbReference type="ARBA" id="ARBA00023125"/>
    </source>
</evidence>
<dbReference type="InterPro" id="IPR047057">
    <property type="entry name" value="MerR_fam"/>
</dbReference>
<dbReference type="RefSeq" id="WP_141363045.1">
    <property type="nucleotide sequence ID" value="NZ_BAAAJL010000007.1"/>
</dbReference>
<comment type="caution">
    <text evidence="9">The sequence shown here is derived from an EMBL/GenBank/DDBJ whole genome shotgun (WGS) entry which is preliminary data.</text>
</comment>
<dbReference type="GO" id="GO:0003677">
    <property type="term" value="F:DNA binding"/>
    <property type="evidence" value="ECO:0007669"/>
    <property type="project" value="UniProtKB-KW"/>
</dbReference>
<dbReference type="SMART" id="SM00422">
    <property type="entry name" value="HTH_MERR"/>
    <property type="match status" value="1"/>
</dbReference>
<dbReference type="Pfam" id="PF00376">
    <property type="entry name" value="MerR"/>
    <property type="match status" value="1"/>
</dbReference>
<dbReference type="InterPro" id="IPR015358">
    <property type="entry name" value="Tscrpt_reg_MerR_DNA-bd"/>
</dbReference>
<keyword evidence="2" id="KW-0479">Metal-binding</keyword>
<evidence type="ECO:0000256" key="7">
    <source>
        <dbReference type="ARBA" id="ARBA00023163"/>
    </source>
</evidence>
<dbReference type="InterPro" id="IPR009061">
    <property type="entry name" value="DNA-bd_dom_put_sf"/>
</dbReference>
<organism evidence="9 10">
    <name type="scientific">Glutamicibacter uratoxydans</name>
    <name type="common">Arthrobacter uratoxydans</name>
    <dbReference type="NCBI Taxonomy" id="43667"/>
    <lineage>
        <taxon>Bacteria</taxon>
        <taxon>Bacillati</taxon>
        <taxon>Actinomycetota</taxon>
        <taxon>Actinomycetes</taxon>
        <taxon>Micrococcales</taxon>
        <taxon>Micrococcaceae</taxon>
        <taxon>Glutamicibacter</taxon>
    </lineage>
</organism>
<dbReference type="GO" id="GO:0051537">
    <property type="term" value="F:2 iron, 2 sulfur cluster binding"/>
    <property type="evidence" value="ECO:0007669"/>
    <property type="project" value="UniProtKB-KW"/>
</dbReference>
<dbReference type="PANTHER" id="PTHR30204">
    <property type="entry name" value="REDOX-CYCLING DRUG-SENSING TRANSCRIPTIONAL ACTIVATOR SOXR"/>
    <property type="match status" value="1"/>
</dbReference>
<sequence>MSSAQHLPRSQIRIGDLARRAGVTVATLRFYESRELIFSTRTSGNVRIYPLHTLRRVAIIAAGQRVGLTLTQIAEALADLPKDRAPSQQHWEELSSKWKMLVDQRIAQLHSLRDSLDGCIGCGCLSTTKCSLFNPQDEAAAEGPGSRWIRNFDADFGPHES</sequence>
<dbReference type="InterPro" id="IPR000551">
    <property type="entry name" value="MerR-type_HTH_dom"/>
</dbReference>
<proteinExistence type="predicted"/>
<evidence type="ECO:0000256" key="5">
    <source>
        <dbReference type="ARBA" id="ARBA00023015"/>
    </source>
</evidence>
<keyword evidence="3" id="KW-0408">Iron</keyword>
<dbReference type="Pfam" id="PF09278">
    <property type="entry name" value="MerR-DNA-bind"/>
    <property type="match status" value="1"/>
</dbReference>
<evidence type="ECO:0000256" key="2">
    <source>
        <dbReference type="ARBA" id="ARBA00022723"/>
    </source>
</evidence>
<keyword evidence="7" id="KW-0804">Transcription</keyword>
<evidence type="ECO:0000256" key="4">
    <source>
        <dbReference type="ARBA" id="ARBA00023014"/>
    </source>
</evidence>
<dbReference type="PRINTS" id="PR00040">
    <property type="entry name" value="HTHMERR"/>
</dbReference>
<dbReference type="Gene3D" id="1.10.1660.10">
    <property type="match status" value="1"/>
</dbReference>
<dbReference type="SUPFAM" id="SSF46955">
    <property type="entry name" value="Putative DNA-binding domain"/>
    <property type="match status" value="1"/>
</dbReference>
<dbReference type="PANTHER" id="PTHR30204:SF0">
    <property type="entry name" value="REDOX-SENSITIVE TRANSCRIPTIONAL ACTIVATOR SOXR"/>
    <property type="match status" value="1"/>
</dbReference>
<dbReference type="GO" id="GO:0006979">
    <property type="term" value="P:response to oxidative stress"/>
    <property type="evidence" value="ECO:0007669"/>
    <property type="project" value="InterPro"/>
</dbReference>
<dbReference type="GO" id="GO:0046872">
    <property type="term" value="F:metal ion binding"/>
    <property type="evidence" value="ECO:0007669"/>
    <property type="project" value="UniProtKB-KW"/>
</dbReference>
<dbReference type="GO" id="GO:0003700">
    <property type="term" value="F:DNA-binding transcription factor activity"/>
    <property type="evidence" value="ECO:0007669"/>
    <property type="project" value="InterPro"/>
</dbReference>
<evidence type="ECO:0000256" key="1">
    <source>
        <dbReference type="ARBA" id="ARBA00022714"/>
    </source>
</evidence>
<feature type="domain" description="HTH merR-type" evidence="8">
    <location>
        <begin position="11"/>
        <end position="79"/>
    </location>
</feature>
<dbReference type="PROSITE" id="PS50937">
    <property type="entry name" value="HTH_MERR_2"/>
    <property type="match status" value="1"/>
</dbReference>
<accession>A0A4Y4DQ34</accession>
<evidence type="ECO:0000259" key="8">
    <source>
        <dbReference type="PROSITE" id="PS50937"/>
    </source>
</evidence>
<protein>
    <submittedName>
        <fullName evidence="9">Redox-sensitive transcriptional activator SoxR</fullName>
    </submittedName>
</protein>
<dbReference type="NCBIfam" id="TIGR01950">
    <property type="entry name" value="SoxR"/>
    <property type="match status" value="1"/>
</dbReference>
<reference evidence="9 10" key="1">
    <citation type="submission" date="2019-06" db="EMBL/GenBank/DDBJ databases">
        <title>Whole genome shotgun sequence of Glutamicibacter uratoxydans NBRC 15515.</title>
        <authorList>
            <person name="Hosoyama A."/>
            <person name="Uohara A."/>
            <person name="Ohji S."/>
            <person name="Ichikawa N."/>
        </authorList>
    </citation>
    <scope>NUCLEOTIDE SEQUENCE [LARGE SCALE GENOMIC DNA]</scope>
    <source>
        <strain evidence="9 10">NBRC 15515</strain>
    </source>
</reference>
<name>A0A4Y4DQ34_GLUUR</name>
<dbReference type="InterPro" id="IPR010211">
    <property type="entry name" value="Redox-sen_tscrpt-act_SoxR"/>
</dbReference>